<keyword evidence="2" id="KW-0732">Signal</keyword>
<organism evidence="3 4">
    <name type="scientific">Drosophila rhopaloa</name>
    <name type="common">Fruit fly</name>
    <dbReference type="NCBI Taxonomy" id="1041015"/>
    <lineage>
        <taxon>Eukaryota</taxon>
        <taxon>Metazoa</taxon>
        <taxon>Ecdysozoa</taxon>
        <taxon>Arthropoda</taxon>
        <taxon>Hexapoda</taxon>
        <taxon>Insecta</taxon>
        <taxon>Pterygota</taxon>
        <taxon>Neoptera</taxon>
        <taxon>Endopterygota</taxon>
        <taxon>Diptera</taxon>
        <taxon>Brachycera</taxon>
        <taxon>Muscomorpha</taxon>
        <taxon>Ephydroidea</taxon>
        <taxon>Drosophilidae</taxon>
        <taxon>Drosophila</taxon>
        <taxon>Sophophora</taxon>
    </lineage>
</organism>
<feature type="compositionally biased region" description="Polar residues" evidence="1">
    <location>
        <begin position="44"/>
        <end position="60"/>
    </location>
</feature>
<feature type="chain" id="PRO_5045272167" evidence="2">
    <location>
        <begin position="24"/>
        <end position="169"/>
    </location>
</feature>
<dbReference type="PROSITE" id="PS51257">
    <property type="entry name" value="PROKAR_LIPOPROTEIN"/>
    <property type="match status" value="1"/>
</dbReference>
<feature type="signal peptide" evidence="2">
    <location>
        <begin position="1"/>
        <end position="23"/>
    </location>
</feature>
<dbReference type="RefSeq" id="XP_016989941.2">
    <property type="nucleotide sequence ID" value="XM_017134452.2"/>
</dbReference>
<proteinExistence type="predicted"/>
<evidence type="ECO:0000313" key="4">
    <source>
        <dbReference type="Proteomes" id="UP001652680"/>
    </source>
</evidence>
<dbReference type="EnsemblMetazoa" id="XM_017134452.2">
    <property type="protein sequence ID" value="XP_016989941.2"/>
    <property type="gene ID" value="LOC108052127"/>
</dbReference>
<keyword evidence="4" id="KW-1185">Reference proteome</keyword>
<reference evidence="4" key="1">
    <citation type="journal article" date="2021" name="Elife">
        <title>Highly contiguous assemblies of 101 drosophilid genomes.</title>
        <authorList>
            <person name="Kim B.Y."/>
            <person name="Wang J.R."/>
            <person name="Miller D.E."/>
            <person name="Barmina O."/>
            <person name="Delaney E."/>
            <person name="Thompson A."/>
            <person name="Comeault A.A."/>
            <person name="Peede D."/>
            <person name="D'Agostino E.R."/>
            <person name="Pelaez J."/>
            <person name="Aguilar J.M."/>
            <person name="Haji D."/>
            <person name="Matsunaga T."/>
            <person name="Armstrong E.E."/>
            <person name="Zych M."/>
            <person name="Ogawa Y."/>
            <person name="Stamenkovic-Radak M."/>
            <person name="Jelic M."/>
            <person name="Veselinovic M.S."/>
            <person name="Tanaskovic M."/>
            <person name="Eric P."/>
            <person name="Gao J.J."/>
            <person name="Katoh T.K."/>
            <person name="Toda M.J."/>
            <person name="Watabe H."/>
            <person name="Watada M."/>
            <person name="Davis J.S."/>
            <person name="Moyle L.C."/>
            <person name="Manoli G."/>
            <person name="Bertolini E."/>
            <person name="Kostal V."/>
            <person name="Hawley R.S."/>
            <person name="Takahashi A."/>
            <person name="Jones C.D."/>
            <person name="Price D.K."/>
            <person name="Whiteman N."/>
            <person name="Kopp A."/>
            <person name="Matute D.R."/>
            <person name="Petrov D.A."/>
        </authorList>
    </citation>
    <scope>NUCLEOTIDE SEQUENCE [LARGE SCALE GENOMIC DNA]</scope>
</reference>
<evidence type="ECO:0000256" key="1">
    <source>
        <dbReference type="SAM" id="MobiDB-lite"/>
    </source>
</evidence>
<evidence type="ECO:0000256" key="2">
    <source>
        <dbReference type="SAM" id="SignalP"/>
    </source>
</evidence>
<dbReference type="Proteomes" id="UP001652680">
    <property type="component" value="Unassembled WGS sequence"/>
</dbReference>
<feature type="region of interest" description="Disordered" evidence="1">
    <location>
        <begin position="40"/>
        <end position="60"/>
    </location>
</feature>
<evidence type="ECO:0000313" key="3">
    <source>
        <dbReference type="EnsemblMetazoa" id="XP_016989941.2"/>
    </source>
</evidence>
<reference evidence="3" key="2">
    <citation type="submission" date="2025-05" db="UniProtKB">
        <authorList>
            <consortium name="EnsemblMetazoa"/>
        </authorList>
    </citation>
    <scope>IDENTIFICATION</scope>
</reference>
<sequence length="169" mass="19312">MRQLRTFGIVSTAFSILLCSCFANPKAYVSDFVFPTEDEHSNQKEQVSTDQTTESADNNGQRGVWVTSDIKSQNKCPDFHLDDSHGYVRLIFISYNKVNDPLESLNKALIGELNLPELVNSLRVVNRGRRRLIFELPSAIDAFLTLNSYCKLYHDRHDLTYEIFNVEGC</sequence>
<accession>A0ABM5I4H9</accession>
<protein>
    <submittedName>
        <fullName evidence="3">Uncharacterized protein</fullName>
    </submittedName>
</protein>
<name>A0ABM5I4H9_DRORH</name>
<dbReference type="GeneID" id="108052127"/>